<name>A0ABR1AEN0_POLSC</name>
<dbReference type="InterPro" id="IPR010622">
    <property type="entry name" value="FAST_Leu-rich"/>
</dbReference>
<dbReference type="Pfam" id="PF06743">
    <property type="entry name" value="FAST_1"/>
    <property type="match status" value="1"/>
</dbReference>
<dbReference type="Pfam" id="PF08368">
    <property type="entry name" value="FAST_2"/>
    <property type="match status" value="1"/>
</dbReference>
<dbReference type="EMBL" id="JAWJWF010000051">
    <property type="protein sequence ID" value="KAK6617700.1"/>
    <property type="molecule type" value="Genomic_DNA"/>
</dbReference>
<protein>
    <recommendedName>
        <fullName evidence="1">RAP domain-containing protein</fullName>
    </recommendedName>
</protein>
<proteinExistence type="predicted"/>
<evidence type="ECO:0000313" key="3">
    <source>
        <dbReference type="Proteomes" id="UP001359485"/>
    </source>
</evidence>
<accession>A0ABR1AEN0</accession>
<feature type="domain" description="RAP" evidence="1">
    <location>
        <begin position="387"/>
        <end position="446"/>
    </location>
</feature>
<dbReference type="Pfam" id="PF08373">
    <property type="entry name" value="RAP"/>
    <property type="match status" value="1"/>
</dbReference>
<keyword evidence="3" id="KW-1185">Reference proteome</keyword>
<dbReference type="SMART" id="SM00952">
    <property type="entry name" value="RAP"/>
    <property type="match status" value="1"/>
</dbReference>
<dbReference type="Proteomes" id="UP001359485">
    <property type="component" value="Unassembled WGS sequence"/>
</dbReference>
<evidence type="ECO:0000313" key="2">
    <source>
        <dbReference type="EMBL" id="KAK6617700.1"/>
    </source>
</evidence>
<gene>
    <name evidence="2" type="ORF">RUM44_005288</name>
</gene>
<organism evidence="2 3">
    <name type="scientific">Polyplax serrata</name>
    <name type="common">Common mouse louse</name>
    <dbReference type="NCBI Taxonomy" id="468196"/>
    <lineage>
        <taxon>Eukaryota</taxon>
        <taxon>Metazoa</taxon>
        <taxon>Ecdysozoa</taxon>
        <taxon>Arthropoda</taxon>
        <taxon>Hexapoda</taxon>
        <taxon>Insecta</taxon>
        <taxon>Pterygota</taxon>
        <taxon>Neoptera</taxon>
        <taxon>Paraneoptera</taxon>
        <taxon>Psocodea</taxon>
        <taxon>Troctomorpha</taxon>
        <taxon>Phthiraptera</taxon>
        <taxon>Anoplura</taxon>
        <taxon>Polyplacidae</taxon>
        <taxon>Polyplax</taxon>
    </lineage>
</organism>
<dbReference type="InterPro" id="IPR013584">
    <property type="entry name" value="RAP"/>
</dbReference>
<sequence length="460" mass="51757">MIRLSRSFLWRAKEFSNVQHIGRRASQIQCYSEYVQPKEAIPDNTDVSSKTAASNLPNEIENITQTKYLSADTFQKAIESSKLYSERECIELSNSLEVTKAAELVKVISQTKSRPIKLLRPLVSKIASSKETLNLLVCSNLLYSLSCLSYRDKCLLDKIAKDILSKKKTFTNGSLPASILQSCGVLKYRNCELIDTLLHAILYSSSPKRIEGLLAGLMTLSIVNYFPKYGTLILNELLNCKSTDFSQTKAYVDFTWACILLDQPLAQHISCVLSESFINKLEVVLEYSGQQETVNKKILQINAAAQLLLKSYNGPILEKVRCRLLNSKSKTQFLASVVDGLSHIFPKYGYLATSVDTGSGFLLDVECVLDSKGNPLPLKRRKDGIRIAFMLIGYNDLCLDEQNTEIGPIVFQQRILEAKGFKIVKVIYSEYDELSKLCDKVDYLRKKLQTIAEVTFEPTN</sequence>
<evidence type="ECO:0000259" key="1">
    <source>
        <dbReference type="PROSITE" id="PS51286"/>
    </source>
</evidence>
<comment type="caution">
    <text evidence="2">The sequence shown here is derived from an EMBL/GenBank/DDBJ whole genome shotgun (WGS) entry which is preliminary data.</text>
</comment>
<reference evidence="2 3" key="1">
    <citation type="submission" date="2023-09" db="EMBL/GenBank/DDBJ databases">
        <title>Genomes of two closely related lineages of the louse Polyplax serrata with different host specificities.</title>
        <authorList>
            <person name="Martinu J."/>
            <person name="Tarabai H."/>
            <person name="Stefka J."/>
            <person name="Hypsa V."/>
        </authorList>
    </citation>
    <scope>NUCLEOTIDE SEQUENCE [LARGE SCALE GENOMIC DNA]</scope>
    <source>
        <strain evidence="2">98ZLc_SE</strain>
    </source>
</reference>
<dbReference type="PROSITE" id="PS51286">
    <property type="entry name" value="RAP"/>
    <property type="match status" value="1"/>
</dbReference>
<dbReference type="InterPro" id="IPR013579">
    <property type="entry name" value="FAST_2"/>
</dbReference>